<sequence>MPNGSASWLTVAGPRLNLSRIWRRVGSTRARKMLSISE</sequence>
<dbReference type="AlphaFoldDB" id="A0A841PS34"/>
<dbReference type="Proteomes" id="UP000556329">
    <property type="component" value="Unassembled WGS sequence"/>
</dbReference>
<dbReference type="EMBL" id="JACHEF010000006">
    <property type="protein sequence ID" value="MBB6412882.1"/>
    <property type="molecule type" value="Genomic_DNA"/>
</dbReference>
<accession>A0A841PS34</accession>
<gene>
    <name evidence="1" type="ORF">HNQ71_005574</name>
</gene>
<protein>
    <submittedName>
        <fullName evidence="1">Uncharacterized protein</fullName>
    </submittedName>
</protein>
<keyword evidence="2" id="KW-1185">Reference proteome</keyword>
<comment type="caution">
    <text evidence="1">The sequence shown here is derived from an EMBL/GenBank/DDBJ whole genome shotgun (WGS) entry which is preliminary data.</text>
</comment>
<proteinExistence type="predicted"/>
<reference evidence="1 2" key="1">
    <citation type="submission" date="2020-08" db="EMBL/GenBank/DDBJ databases">
        <title>Genomic Encyclopedia of Type Strains, Phase IV (KMG-IV): sequencing the most valuable type-strain genomes for metagenomic binning, comparative biology and taxonomic classification.</title>
        <authorList>
            <person name="Goeker M."/>
        </authorList>
    </citation>
    <scope>NUCLEOTIDE SEQUENCE [LARGE SCALE GENOMIC DNA]</scope>
    <source>
        <strain evidence="1 2">DSM 100039</strain>
    </source>
</reference>
<evidence type="ECO:0000313" key="1">
    <source>
        <dbReference type="EMBL" id="MBB6412882.1"/>
    </source>
</evidence>
<organism evidence="1 2">
    <name type="scientific">Mesorhizobium sangaii</name>
    <dbReference type="NCBI Taxonomy" id="505389"/>
    <lineage>
        <taxon>Bacteria</taxon>
        <taxon>Pseudomonadati</taxon>
        <taxon>Pseudomonadota</taxon>
        <taxon>Alphaproteobacteria</taxon>
        <taxon>Hyphomicrobiales</taxon>
        <taxon>Phyllobacteriaceae</taxon>
        <taxon>Mesorhizobium</taxon>
    </lineage>
</organism>
<name>A0A841PS34_9HYPH</name>
<evidence type="ECO:0000313" key="2">
    <source>
        <dbReference type="Proteomes" id="UP000556329"/>
    </source>
</evidence>